<protein>
    <submittedName>
        <fullName evidence="3">tRNA 2-selenouridine(34) synthase MnmH</fullName>
    </submittedName>
</protein>
<dbReference type="GO" id="GO:0002098">
    <property type="term" value="P:tRNA wobble uridine modification"/>
    <property type="evidence" value="ECO:0007669"/>
    <property type="project" value="InterPro"/>
</dbReference>
<accession>A0A6C0G0L9</accession>
<dbReference type="RefSeq" id="WP_162357832.1">
    <property type="nucleotide sequence ID" value="NZ_CP048209.1"/>
</dbReference>
<sequence>MFQEIALDKWRKLKDAGAVTTIDVRSPSEYALATIPGSLNIPLFDDDERAEVGTLYKQVSVEAAKARGLEIVSAKLPAFIKQFAAIPGKKTVFCWRGGMRSKTSATLLSLMGLEADRLTGGYRAYRQWVVHHLATMEYAPRALVLHGNTGCGKTVLLRRLQEDGYPAIDLEGMAGHRGSVFGELGLRASNQKMFDGLLLEQLWAYAGQPVVAFEAESRRIGKVVLPDLIIGKKEQGLAILIDLPLEERVRQIVDDYKPWEQPEACKRAFQFIKARIHTPVAHEIQSCLDKESYETAVELLLTHYYDPKYRHSSQQYEIKPDHIIQARNVDDAYRDVESVMRDMIGSR</sequence>
<organism evidence="3 4">
    <name type="scientific">Paenibacillus lycopersici</name>
    <dbReference type="NCBI Taxonomy" id="2704462"/>
    <lineage>
        <taxon>Bacteria</taxon>
        <taxon>Bacillati</taxon>
        <taxon>Bacillota</taxon>
        <taxon>Bacilli</taxon>
        <taxon>Bacillales</taxon>
        <taxon>Paenibacillaceae</taxon>
        <taxon>Paenibacillus</taxon>
    </lineage>
</organism>
<dbReference type="SMART" id="SM00450">
    <property type="entry name" value="RHOD"/>
    <property type="match status" value="1"/>
</dbReference>
<dbReference type="Gene3D" id="3.40.250.10">
    <property type="entry name" value="Rhodanese-like domain"/>
    <property type="match status" value="1"/>
</dbReference>
<dbReference type="NCBIfam" id="TIGR03167">
    <property type="entry name" value="tRNA_sel_U_synt"/>
    <property type="match status" value="1"/>
</dbReference>
<keyword evidence="4" id="KW-1185">Reference proteome</keyword>
<dbReference type="GO" id="GO:0043828">
    <property type="term" value="F:tRNA 2-selenouridine synthase activity"/>
    <property type="evidence" value="ECO:0007669"/>
    <property type="project" value="InterPro"/>
</dbReference>
<dbReference type="PROSITE" id="PS50206">
    <property type="entry name" value="RHODANESE_3"/>
    <property type="match status" value="1"/>
</dbReference>
<dbReference type="PANTHER" id="PTHR30401:SF0">
    <property type="entry name" value="TRNA 2-SELENOURIDINE SYNTHASE"/>
    <property type="match status" value="1"/>
</dbReference>
<name>A0A6C0G0L9_9BACL</name>
<dbReference type="InterPro" id="IPR027417">
    <property type="entry name" value="P-loop_NTPase"/>
</dbReference>
<dbReference type="PANTHER" id="PTHR30401">
    <property type="entry name" value="TRNA 2-SELENOURIDINE SYNTHASE"/>
    <property type="match status" value="1"/>
</dbReference>
<gene>
    <name evidence="3" type="primary">mnmH</name>
    <name evidence="3" type="ORF">GXP70_16455</name>
</gene>
<keyword evidence="1" id="KW-0711">Selenium</keyword>
<dbReference type="Pfam" id="PF00581">
    <property type="entry name" value="Rhodanese"/>
    <property type="match status" value="1"/>
</dbReference>
<reference evidence="3 4" key="1">
    <citation type="submission" date="2020-01" db="EMBL/GenBank/DDBJ databases">
        <title>Paenibacillus sp. nov., isolated from tomato rhizosphere.</title>
        <authorList>
            <person name="Weon H.-Y."/>
            <person name="Lee S.A."/>
        </authorList>
    </citation>
    <scope>NUCLEOTIDE SEQUENCE [LARGE SCALE GENOMIC DNA]</scope>
    <source>
        <strain evidence="3 4">12200R-189</strain>
    </source>
</reference>
<dbReference type="Proteomes" id="UP000476064">
    <property type="component" value="Chromosome"/>
</dbReference>
<evidence type="ECO:0000256" key="1">
    <source>
        <dbReference type="ARBA" id="ARBA00023266"/>
    </source>
</evidence>
<dbReference type="InterPro" id="IPR058840">
    <property type="entry name" value="AAA_SelU"/>
</dbReference>
<dbReference type="KEGG" id="plyc:GXP70_16455"/>
<evidence type="ECO:0000259" key="2">
    <source>
        <dbReference type="PROSITE" id="PS50206"/>
    </source>
</evidence>
<feature type="domain" description="Rhodanese" evidence="2">
    <location>
        <begin position="15"/>
        <end position="131"/>
    </location>
</feature>
<dbReference type="SUPFAM" id="SSF52821">
    <property type="entry name" value="Rhodanese/Cell cycle control phosphatase"/>
    <property type="match status" value="1"/>
</dbReference>
<dbReference type="SUPFAM" id="SSF52540">
    <property type="entry name" value="P-loop containing nucleoside triphosphate hydrolases"/>
    <property type="match status" value="1"/>
</dbReference>
<dbReference type="NCBIfam" id="NF008750">
    <property type="entry name" value="PRK11784.1-2"/>
    <property type="match status" value="1"/>
</dbReference>
<dbReference type="EMBL" id="CP048209">
    <property type="protein sequence ID" value="QHT61393.1"/>
    <property type="molecule type" value="Genomic_DNA"/>
</dbReference>
<dbReference type="InterPro" id="IPR001763">
    <property type="entry name" value="Rhodanese-like_dom"/>
</dbReference>
<dbReference type="InterPro" id="IPR036873">
    <property type="entry name" value="Rhodanese-like_dom_sf"/>
</dbReference>
<evidence type="ECO:0000313" key="4">
    <source>
        <dbReference type="Proteomes" id="UP000476064"/>
    </source>
</evidence>
<evidence type="ECO:0000313" key="3">
    <source>
        <dbReference type="EMBL" id="QHT61393.1"/>
    </source>
</evidence>
<dbReference type="Pfam" id="PF26341">
    <property type="entry name" value="AAA_SelU"/>
    <property type="match status" value="1"/>
</dbReference>
<proteinExistence type="predicted"/>
<dbReference type="AlphaFoldDB" id="A0A6C0G0L9"/>
<dbReference type="InterPro" id="IPR017582">
    <property type="entry name" value="SelU"/>
</dbReference>